<reference evidence="1 2" key="1">
    <citation type="submission" date="2014-10" db="EMBL/GenBank/DDBJ databases">
        <title>Draft genome of the hookworm Ancylostoma caninum.</title>
        <authorList>
            <person name="Mitreva M."/>
        </authorList>
    </citation>
    <scope>NUCLEOTIDE SEQUENCE [LARGE SCALE GENOMIC DNA]</scope>
    <source>
        <strain evidence="1 2">Baltimore</strain>
    </source>
</reference>
<organism evidence="1 2">
    <name type="scientific">Ancylostoma caninum</name>
    <name type="common">Dog hookworm</name>
    <dbReference type="NCBI Taxonomy" id="29170"/>
    <lineage>
        <taxon>Eukaryota</taxon>
        <taxon>Metazoa</taxon>
        <taxon>Ecdysozoa</taxon>
        <taxon>Nematoda</taxon>
        <taxon>Chromadorea</taxon>
        <taxon>Rhabditida</taxon>
        <taxon>Rhabditina</taxon>
        <taxon>Rhabditomorpha</taxon>
        <taxon>Strongyloidea</taxon>
        <taxon>Ancylostomatidae</taxon>
        <taxon>Ancylostomatinae</taxon>
        <taxon>Ancylostoma</taxon>
    </lineage>
</organism>
<dbReference type="STRING" id="29170.A0A368H5R1"/>
<proteinExistence type="predicted"/>
<gene>
    <name evidence="1" type="ORF">ANCCAN_02024</name>
</gene>
<evidence type="ECO:0000313" key="1">
    <source>
        <dbReference type="EMBL" id="RCN51936.1"/>
    </source>
</evidence>
<keyword evidence="2" id="KW-1185">Reference proteome</keyword>
<sequence>MDEFDSNEWMNFTDEVDYEHAFRIFERLEDLVVDENDMEKIRKQGVRIGVDQLLEQMATNRKEAIKSCLAPFTKDGYLNMEEFEWF</sequence>
<evidence type="ECO:0000313" key="2">
    <source>
        <dbReference type="Proteomes" id="UP000252519"/>
    </source>
</evidence>
<protein>
    <submittedName>
        <fullName evidence="1">Uncharacterized protein</fullName>
    </submittedName>
</protein>
<dbReference type="Proteomes" id="UP000252519">
    <property type="component" value="Unassembled WGS sequence"/>
</dbReference>
<dbReference type="EMBL" id="JOJR01000010">
    <property type="protein sequence ID" value="RCN51936.1"/>
    <property type="molecule type" value="Genomic_DNA"/>
</dbReference>
<name>A0A368H5R1_ANCCA</name>
<dbReference type="AlphaFoldDB" id="A0A368H5R1"/>
<dbReference type="OrthoDB" id="5851342at2759"/>
<comment type="caution">
    <text evidence="1">The sequence shown here is derived from an EMBL/GenBank/DDBJ whole genome shotgun (WGS) entry which is preliminary data.</text>
</comment>
<accession>A0A368H5R1</accession>